<sequence length="507" mass="54631">MGRLLFTPVRRRMSLTKPIFDRARRRRLLFDVVTQIHDLTALQQAAAIRAGDLSPVEVTDHYLDRIERLDTRVGAYATITAELAERQAKEAERRVLEGDSGTLPPLWGVPVPIKDLNMVRGVPMRLGSAVFDDLIGFADDTVVVRLRDAGTVLLGKTSTPEFGLPCYTETDVSPPARTPWDLTRSAGGSSGGAAAAVAAGLAPIAQGSDGGGSIRIPSSVCGLFGIKPTRGRISHGPIVPDLFGLSTNGPLARTVRDAAALLDVMHGPEPGDMYAAPPLPEGETFAGYADRDPGRLRIARTIEPTVPGAEVHPDCVAAYEQTSALLEELGHEVVELPTLFGPDLVPDFELLWGVMATLTPVDPAREDRLLPLTRWLRERGHATSGPDLFKAHARLQAAMRTALPAMNGFDAILSPTLAQPPVPVGYFHDAEPAENFDRQKRFTPFCAAYNLSGQPAVNVPLHWNDEGLPIGVMLAGRPGGEGTLISLSAQLETARPWIDRKPPVWDE</sequence>
<dbReference type="Gene3D" id="3.90.1300.10">
    <property type="entry name" value="Amidase signature (AS) domain"/>
    <property type="match status" value="1"/>
</dbReference>
<dbReference type="PANTHER" id="PTHR11895:SF7">
    <property type="entry name" value="GLUTAMYL-TRNA(GLN) AMIDOTRANSFERASE SUBUNIT A, MITOCHONDRIAL"/>
    <property type="match status" value="1"/>
</dbReference>
<dbReference type="Proteomes" id="UP000256661">
    <property type="component" value="Unassembled WGS sequence"/>
</dbReference>
<feature type="domain" description="Amidase" evidence="2">
    <location>
        <begin position="57"/>
        <end position="484"/>
    </location>
</feature>
<dbReference type="AlphaFoldDB" id="A0A3D9ST02"/>
<evidence type="ECO:0000259" key="2">
    <source>
        <dbReference type="Pfam" id="PF01425"/>
    </source>
</evidence>
<dbReference type="InterPro" id="IPR023631">
    <property type="entry name" value="Amidase_dom"/>
</dbReference>
<dbReference type="InterPro" id="IPR020556">
    <property type="entry name" value="Amidase_CS"/>
</dbReference>
<comment type="caution">
    <text evidence="3">The sequence shown here is derived from an EMBL/GenBank/DDBJ whole genome shotgun (WGS) entry which is preliminary data.</text>
</comment>
<dbReference type="InterPro" id="IPR000120">
    <property type="entry name" value="Amidase"/>
</dbReference>
<comment type="similarity">
    <text evidence="1">Belongs to the amidase family.</text>
</comment>
<name>A0A3D9ST02_9ACTN</name>
<gene>
    <name evidence="3" type="ORF">DFJ69_1103</name>
</gene>
<dbReference type="GO" id="GO:0003824">
    <property type="term" value="F:catalytic activity"/>
    <property type="evidence" value="ECO:0007669"/>
    <property type="project" value="InterPro"/>
</dbReference>
<reference evidence="3 4" key="1">
    <citation type="submission" date="2018-08" db="EMBL/GenBank/DDBJ databases">
        <title>Sequencing the genomes of 1000 actinobacteria strains.</title>
        <authorList>
            <person name="Klenk H.-P."/>
        </authorList>
    </citation>
    <scope>NUCLEOTIDE SEQUENCE [LARGE SCALE GENOMIC DNA]</scope>
    <source>
        <strain evidence="3 4">DSM 43927</strain>
    </source>
</reference>
<evidence type="ECO:0000313" key="3">
    <source>
        <dbReference type="EMBL" id="REE95694.1"/>
    </source>
</evidence>
<dbReference type="InterPro" id="IPR036928">
    <property type="entry name" value="AS_sf"/>
</dbReference>
<accession>A0A3D9ST02</accession>
<dbReference type="SUPFAM" id="SSF75304">
    <property type="entry name" value="Amidase signature (AS) enzymes"/>
    <property type="match status" value="1"/>
</dbReference>
<evidence type="ECO:0000313" key="4">
    <source>
        <dbReference type="Proteomes" id="UP000256661"/>
    </source>
</evidence>
<dbReference type="EMBL" id="QTTT01000001">
    <property type="protein sequence ID" value="REE95694.1"/>
    <property type="molecule type" value="Genomic_DNA"/>
</dbReference>
<proteinExistence type="inferred from homology"/>
<organism evidence="3 4">
    <name type="scientific">Thermomonospora umbrina</name>
    <dbReference type="NCBI Taxonomy" id="111806"/>
    <lineage>
        <taxon>Bacteria</taxon>
        <taxon>Bacillati</taxon>
        <taxon>Actinomycetota</taxon>
        <taxon>Actinomycetes</taxon>
        <taxon>Streptosporangiales</taxon>
        <taxon>Thermomonosporaceae</taxon>
        <taxon>Thermomonospora</taxon>
    </lineage>
</organism>
<evidence type="ECO:0000256" key="1">
    <source>
        <dbReference type="ARBA" id="ARBA00009199"/>
    </source>
</evidence>
<protein>
    <submittedName>
        <fullName evidence="3">Amidase</fullName>
    </submittedName>
</protein>
<keyword evidence="4" id="KW-1185">Reference proteome</keyword>
<dbReference type="PROSITE" id="PS00571">
    <property type="entry name" value="AMIDASES"/>
    <property type="match status" value="1"/>
</dbReference>
<dbReference type="Pfam" id="PF01425">
    <property type="entry name" value="Amidase"/>
    <property type="match status" value="1"/>
</dbReference>
<dbReference type="PANTHER" id="PTHR11895">
    <property type="entry name" value="TRANSAMIDASE"/>
    <property type="match status" value="1"/>
</dbReference>